<comment type="cofactor">
    <cofactor evidence="1">
        <name>L-ascorbate</name>
        <dbReference type="ChEBI" id="CHEBI:38290"/>
    </cofactor>
</comment>
<dbReference type="InterPro" id="IPR005123">
    <property type="entry name" value="Oxoglu/Fe-dep_dioxygenase_dom"/>
</dbReference>
<dbReference type="Pfam" id="PF13640">
    <property type="entry name" value="2OG-FeII_Oxy_3"/>
    <property type="match status" value="1"/>
</dbReference>
<dbReference type="GO" id="GO:0008233">
    <property type="term" value="F:peptidase activity"/>
    <property type="evidence" value="ECO:0007669"/>
    <property type="project" value="InterPro"/>
</dbReference>
<sequence length="349" mass="38241">MLPPWLAQRFPADNPAAALLNLLHLAGFAVTATTVREAVAAHPSYPAVSFAALGDILTGWGLDSLPLRIGPEELAHVRLPALVLLADDGGTYGVVYEATATTVRYLHPRTGWHNDSLAQFAARWPGAALLVDPGDVHEEPDYARKREAETVRRRLDAAQRKVELVPGLLSADECDYLLGLAAPRFAPSAVIGADGVRTHAGRTSHTAKLFLPGEARLEAVCDRLAGRLGVPVRYCEYFQCVRYEAGQFYGEHLDTLDEGTPPGADEVARRGQRALTVLVYLNEDFEGGETHFPRLDRKVTPQRGAGLLFYLLDRHGKPDPDARHAGLPVFSGTKYALNVWVRTRPFREE</sequence>
<gene>
    <name evidence="9" type="ORF">AVDCRST_MAG56-415</name>
</gene>
<proteinExistence type="predicted"/>
<evidence type="ECO:0000313" key="9">
    <source>
        <dbReference type="EMBL" id="CAA9220661.1"/>
    </source>
</evidence>
<dbReference type="GO" id="GO:0031418">
    <property type="term" value="F:L-ascorbic acid binding"/>
    <property type="evidence" value="ECO:0007669"/>
    <property type="project" value="UniProtKB-KW"/>
</dbReference>
<evidence type="ECO:0000256" key="2">
    <source>
        <dbReference type="ARBA" id="ARBA00022723"/>
    </source>
</evidence>
<dbReference type="PANTHER" id="PTHR10869">
    <property type="entry name" value="PROLYL 4-HYDROXYLASE ALPHA SUBUNIT"/>
    <property type="match status" value="1"/>
</dbReference>
<evidence type="ECO:0000256" key="4">
    <source>
        <dbReference type="ARBA" id="ARBA00022964"/>
    </source>
</evidence>
<protein>
    <recommendedName>
        <fullName evidence="10">Procollagen-proline 4-dioxygenase</fullName>
    </recommendedName>
</protein>
<dbReference type="PROSITE" id="PS50990">
    <property type="entry name" value="PEPTIDASE_C39"/>
    <property type="match status" value="1"/>
</dbReference>
<reference evidence="9" key="1">
    <citation type="submission" date="2020-02" db="EMBL/GenBank/DDBJ databases">
        <authorList>
            <person name="Meier V. D."/>
        </authorList>
    </citation>
    <scope>NUCLEOTIDE SEQUENCE</scope>
    <source>
        <strain evidence="9">AVDCRST_MAG56</strain>
    </source>
</reference>
<dbReference type="Gene3D" id="2.60.120.620">
    <property type="entry name" value="q2cbj1_9rhob like domain"/>
    <property type="match status" value="1"/>
</dbReference>
<dbReference type="SMART" id="SM00702">
    <property type="entry name" value="P4Hc"/>
    <property type="match status" value="1"/>
</dbReference>
<evidence type="ECO:0000256" key="3">
    <source>
        <dbReference type="ARBA" id="ARBA00022896"/>
    </source>
</evidence>
<keyword evidence="4" id="KW-0223">Dioxygenase</keyword>
<dbReference type="GO" id="GO:0005506">
    <property type="term" value="F:iron ion binding"/>
    <property type="evidence" value="ECO:0007669"/>
    <property type="project" value="InterPro"/>
</dbReference>
<evidence type="ECO:0008006" key="10">
    <source>
        <dbReference type="Google" id="ProtNLM"/>
    </source>
</evidence>
<dbReference type="GO" id="GO:0006508">
    <property type="term" value="P:proteolysis"/>
    <property type="evidence" value="ECO:0007669"/>
    <property type="project" value="InterPro"/>
</dbReference>
<dbReference type="PROSITE" id="PS51471">
    <property type="entry name" value="FE2OG_OXY"/>
    <property type="match status" value="1"/>
</dbReference>
<keyword evidence="5" id="KW-0560">Oxidoreductase</keyword>
<dbReference type="EMBL" id="CADCTQ010000039">
    <property type="protein sequence ID" value="CAA9220661.1"/>
    <property type="molecule type" value="Genomic_DNA"/>
</dbReference>
<evidence type="ECO:0000256" key="5">
    <source>
        <dbReference type="ARBA" id="ARBA00023002"/>
    </source>
</evidence>
<dbReference type="Gene3D" id="3.90.70.10">
    <property type="entry name" value="Cysteine proteinases"/>
    <property type="match status" value="1"/>
</dbReference>
<dbReference type="AlphaFoldDB" id="A0A6J4HFC7"/>
<evidence type="ECO:0000256" key="6">
    <source>
        <dbReference type="ARBA" id="ARBA00023004"/>
    </source>
</evidence>
<evidence type="ECO:0000259" key="8">
    <source>
        <dbReference type="PROSITE" id="PS51471"/>
    </source>
</evidence>
<dbReference type="GO" id="GO:0051213">
    <property type="term" value="F:dioxygenase activity"/>
    <property type="evidence" value="ECO:0007669"/>
    <property type="project" value="UniProtKB-KW"/>
</dbReference>
<dbReference type="GO" id="GO:0016020">
    <property type="term" value="C:membrane"/>
    <property type="evidence" value="ECO:0007669"/>
    <property type="project" value="InterPro"/>
</dbReference>
<dbReference type="InterPro" id="IPR045054">
    <property type="entry name" value="P4HA-like"/>
</dbReference>
<dbReference type="InterPro" id="IPR006620">
    <property type="entry name" value="Pro_4_hyd_alph"/>
</dbReference>
<accession>A0A6J4HFC7</accession>
<dbReference type="GO" id="GO:0016705">
    <property type="term" value="F:oxidoreductase activity, acting on paired donors, with incorporation or reduction of molecular oxygen"/>
    <property type="evidence" value="ECO:0007669"/>
    <property type="project" value="InterPro"/>
</dbReference>
<keyword evidence="3" id="KW-0847">Vitamin C</keyword>
<feature type="domain" description="Fe2OG dioxygenase" evidence="8">
    <location>
        <begin position="233"/>
        <end position="343"/>
    </location>
</feature>
<keyword evidence="6" id="KW-0408">Iron</keyword>
<organism evidence="9">
    <name type="scientific">uncultured Cytophagales bacterium</name>
    <dbReference type="NCBI Taxonomy" id="158755"/>
    <lineage>
        <taxon>Bacteria</taxon>
        <taxon>Pseudomonadati</taxon>
        <taxon>Bacteroidota</taxon>
        <taxon>Sphingobacteriia</taxon>
        <taxon>Sphingobacteriales</taxon>
        <taxon>environmental samples</taxon>
    </lineage>
</organism>
<evidence type="ECO:0000256" key="1">
    <source>
        <dbReference type="ARBA" id="ARBA00001961"/>
    </source>
</evidence>
<feature type="domain" description="Peptidase C39" evidence="7">
    <location>
        <begin position="8"/>
        <end position="131"/>
    </location>
</feature>
<name>A0A6J4HFC7_9SPHI</name>
<dbReference type="PANTHER" id="PTHR10869:SF246">
    <property type="entry name" value="TRANSMEMBRANE PROLYL 4-HYDROXYLASE"/>
    <property type="match status" value="1"/>
</dbReference>
<evidence type="ECO:0000259" key="7">
    <source>
        <dbReference type="PROSITE" id="PS50990"/>
    </source>
</evidence>
<dbReference type="InterPro" id="IPR005074">
    <property type="entry name" value="Peptidase_C39"/>
</dbReference>
<keyword evidence="2" id="KW-0479">Metal-binding</keyword>
<dbReference type="InterPro" id="IPR044862">
    <property type="entry name" value="Pro_4_hyd_alph_FE2OG_OXY"/>
</dbReference>
<dbReference type="GO" id="GO:0005524">
    <property type="term" value="F:ATP binding"/>
    <property type="evidence" value="ECO:0007669"/>
    <property type="project" value="InterPro"/>
</dbReference>